<keyword evidence="2" id="KW-1185">Reference proteome</keyword>
<dbReference type="Proteomes" id="UP000305109">
    <property type="component" value="Unassembled WGS sequence"/>
</dbReference>
<comment type="caution">
    <text evidence="1">The sequence shown here is derived from an EMBL/GenBank/DDBJ whole genome shotgun (WGS) entry which is preliminary data.</text>
</comment>
<sequence length="73" mass="7922">MFVIRHSSRGTRAHHVMDGRPFASLPAAATMAAMNVYTPLGAPPGSRVHIVTVMKRLDGLGNELRSDPRITQV</sequence>
<dbReference type="RefSeq" id="WP_136909662.1">
    <property type="nucleotide sequence ID" value="NZ_SUMD01000004.1"/>
</dbReference>
<gene>
    <name evidence="1" type="ORF">FCG67_10845</name>
</gene>
<evidence type="ECO:0000313" key="1">
    <source>
        <dbReference type="EMBL" id="TJZ78519.1"/>
    </source>
</evidence>
<organism evidence="1 2">
    <name type="scientific">Rhodococcus oryzae</name>
    <dbReference type="NCBI Taxonomy" id="2571143"/>
    <lineage>
        <taxon>Bacteria</taxon>
        <taxon>Bacillati</taxon>
        <taxon>Actinomycetota</taxon>
        <taxon>Actinomycetes</taxon>
        <taxon>Mycobacteriales</taxon>
        <taxon>Nocardiaceae</taxon>
        <taxon>Rhodococcus</taxon>
    </lineage>
</organism>
<name>A0ABY2RNV0_9NOCA</name>
<proteinExistence type="predicted"/>
<protein>
    <submittedName>
        <fullName evidence="1">Uncharacterized protein</fullName>
    </submittedName>
</protein>
<evidence type="ECO:0000313" key="2">
    <source>
        <dbReference type="Proteomes" id="UP000305109"/>
    </source>
</evidence>
<dbReference type="EMBL" id="SUMD01000004">
    <property type="protein sequence ID" value="TJZ78519.1"/>
    <property type="molecule type" value="Genomic_DNA"/>
</dbReference>
<reference evidence="1 2" key="1">
    <citation type="submission" date="2019-04" db="EMBL/GenBank/DDBJ databases">
        <title>Rhodococcus oryzae sp. nov., a novel actinomycete isolated from rhizosphere soil of rice (Oryza sativa L.).</title>
        <authorList>
            <person name="Li C."/>
        </authorList>
    </citation>
    <scope>NUCLEOTIDE SEQUENCE [LARGE SCALE GENOMIC DNA]</scope>
    <source>
        <strain evidence="1 2">NEAU-CX67</strain>
    </source>
</reference>
<accession>A0ABY2RNV0</accession>